<protein>
    <submittedName>
        <fullName evidence="1">KpsF/GutQ family sugar-phosphate isomerase</fullName>
    </submittedName>
</protein>
<keyword evidence="2" id="KW-1185">Reference proteome</keyword>
<reference evidence="1" key="1">
    <citation type="submission" date="2019-03" db="EMBL/GenBank/DDBJ databases">
        <title>Candidatus Syntrophosphaera thermopropionivorans: a novel player in syntrophic propionate oxidation during anaerobic digestion.</title>
        <authorList>
            <person name="Dyksma S."/>
        </authorList>
    </citation>
    <scope>NUCLEOTIDE SEQUENCE</scope>
    <source>
        <strain evidence="1">W5</strain>
    </source>
</reference>
<accession>A0AC61QKD6</accession>
<evidence type="ECO:0000313" key="2">
    <source>
        <dbReference type="Proteomes" id="UP000294588"/>
    </source>
</evidence>
<sequence>MSTLDLIREELNHEAEAIKKVAEQLNPEEVDKAFNLLRNCKGKVVLTGIGKSGIIARKISATLASTGTTSIFLHAAEGVHGDLGMLQPDDVVIAVSNSGNTQELLSIIPYIKYIGIPLIAITGNPHSPLAETADAVLDCSIPPEYEALGMVPTSSTTAELALGDALAILLLKDKGFSLEDFARFHPGGNIGRKLLIKVDELMHTGDELPLIGEEAAMSDAILEMTSKKLGCVAVVDKDKHLTGIITDGDLRRQIQQKQDNLLQHKVKECMTPNPKCGYPDQLAAEALKLMEDHKITMLPIVDNTNSLVGMLHMHDLIEAGIL</sequence>
<gene>
    <name evidence="1" type="ORF">E0946_02325</name>
</gene>
<organism evidence="1 2">
    <name type="scientific">Candidatus Syntrophosphaera thermopropionivorans</name>
    <dbReference type="NCBI Taxonomy" id="2593015"/>
    <lineage>
        <taxon>Bacteria</taxon>
        <taxon>Pseudomonadati</taxon>
        <taxon>Candidatus Cloacimonadota</taxon>
        <taxon>Candidatus Cloacimonadia</taxon>
        <taxon>Candidatus Cloacimonadales</taxon>
        <taxon>Candidatus Cloacimonadaceae</taxon>
        <taxon>Candidatus Syntrophosphaera</taxon>
    </lineage>
</organism>
<dbReference type="Proteomes" id="UP000294588">
    <property type="component" value="Unassembled WGS sequence"/>
</dbReference>
<evidence type="ECO:0000313" key="1">
    <source>
        <dbReference type="EMBL" id="TDF73872.1"/>
    </source>
</evidence>
<name>A0AC61QKD6_9BACT</name>
<dbReference type="EMBL" id="SMOG01000003">
    <property type="protein sequence ID" value="TDF73872.1"/>
    <property type="molecule type" value="Genomic_DNA"/>
</dbReference>
<comment type="caution">
    <text evidence="1">The sequence shown here is derived from an EMBL/GenBank/DDBJ whole genome shotgun (WGS) entry which is preliminary data.</text>
</comment>
<keyword evidence="1" id="KW-0413">Isomerase</keyword>
<proteinExistence type="predicted"/>